<name>A0AAE0N985_9PEZI</name>
<sequence length="463" mass="53660">MRVKPQLDFRRLRGWMATCKRTHVECILKGAGAFEEVLPVLDVLRLIDVENMCLVETRDVVPYIALSYVWGSVTSGFWLTTRNKTSMMRQGILSSPEYSPGLPPTICDAIILVKELRRKFLWVDSLCLIQNDEEDLQNGIDITIVREVQEDLWMGVYASVAQLLKNSAYETRAWTFREHVISRRILYFVEDKVFFQCRESIRLETCEDHPNAQFSHTHDFLSSAPPLGARMDFPILNYGSLLSSYTRRALTEQSDILRAMAGINRRIRRISLRFGYRMLEGIPTGAFDWFVLFVRFGLCRRDGFPSYSWAGWRGKVDFPLYDDTNEWLRLRTWIIWYPLLQFWTLALFFSLHYVESHVPSASVHDRAGVKCGDVFLDGFEESKLFDQEGLFEFILLSQSDSDLPQFLHLSTAVKDWKWYNVMLIEWKEGGIAERRGIGTIVKEAILPGASYEPGPVWKEIILG</sequence>
<dbReference type="AlphaFoldDB" id="A0AAE0N985"/>
<dbReference type="PANTHER" id="PTHR33112:SF12">
    <property type="entry name" value="HETEROKARYON INCOMPATIBILITY DOMAIN-CONTAINING PROTEIN"/>
    <property type="match status" value="1"/>
</dbReference>
<evidence type="ECO:0000313" key="3">
    <source>
        <dbReference type="Proteomes" id="UP001285441"/>
    </source>
</evidence>
<comment type="caution">
    <text evidence="2">The sequence shown here is derived from an EMBL/GenBank/DDBJ whole genome shotgun (WGS) entry which is preliminary data.</text>
</comment>
<reference evidence="2" key="2">
    <citation type="submission" date="2023-06" db="EMBL/GenBank/DDBJ databases">
        <authorList>
            <consortium name="Lawrence Berkeley National Laboratory"/>
            <person name="Haridas S."/>
            <person name="Hensen N."/>
            <person name="Bonometti L."/>
            <person name="Westerberg I."/>
            <person name="Brannstrom I.O."/>
            <person name="Guillou S."/>
            <person name="Cros-Aarteil S."/>
            <person name="Calhoun S."/>
            <person name="Kuo A."/>
            <person name="Mondo S."/>
            <person name="Pangilinan J."/>
            <person name="Riley R."/>
            <person name="LaButti K."/>
            <person name="Andreopoulos B."/>
            <person name="Lipzen A."/>
            <person name="Chen C."/>
            <person name="Yanf M."/>
            <person name="Daum C."/>
            <person name="Ng V."/>
            <person name="Clum A."/>
            <person name="Steindorff A."/>
            <person name="Ohm R."/>
            <person name="Martin F."/>
            <person name="Silar P."/>
            <person name="Natvig D."/>
            <person name="Lalanne C."/>
            <person name="Gautier V."/>
            <person name="Ament-velasquez S.L."/>
            <person name="Kruys A."/>
            <person name="Hutchinson M.I."/>
            <person name="Powell A.J."/>
            <person name="Barry K."/>
            <person name="Miller A.N."/>
            <person name="Grigoriev I.V."/>
            <person name="Debuchy R."/>
            <person name="Gladieux P."/>
            <person name="Thoren M.H."/>
            <person name="Johannesson H."/>
        </authorList>
    </citation>
    <scope>NUCLEOTIDE SEQUENCE</scope>
    <source>
        <strain evidence="2">CBS 232.78</strain>
    </source>
</reference>
<dbReference type="InterPro" id="IPR010730">
    <property type="entry name" value="HET"/>
</dbReference>
<protein>
    <recommendedName>
        <fullName evidence="1">Heterokaryon incompatibility domain-containing protein</fullName>
    </recommendedName>
</protein>
<feature type="domain" description="Heterokaryon incompatibility" evidence="1">
    <location>
        <begin position="63"/>
        <end position="138"/>
    </location>
</feature>
<accession>A0AAE0N985</accession>
<reference evidence="2" key="1">
    <citation type="journal article" date="2023" name="Mol. Phylogenet. Evol.">
        <title>Genome-scale phylogeny and comparative genomics of the fungal order Sordariales.</title>
        <authorList>
            <person name="Hensen N."/>
            <person name="Bonometti L."/>
            <person name="Westerberg I."/>
            <person name="Brannstrom I.O."/>
            <person name="Guillou S."/>
            <person name="Cros-Aarteil S."/>
            <person name="Calhoun S."/>
            <person name="Haridas S."/>
            <person name="Kuo A."/>
            <person name="Mondo S."/>
            <person name="Pangilinan J."/>
            <person name="Riley R."/>
            <person name="LaButti K."/>
            <person name="Andreopoulos B."/>
            <person name="Lipzen A."/>
            <person name="Chen C."/>
            <person name="Yan M."/>
            <person name="Daum C."/>
            <person name="Ng V."/>
            <person name="Clum A."/>
            <person name="Steindorff A."/>
            <person name="Ohm R.A."/>
            <person name="Martin F."/>
            <person name="Silar P."/>
            <person name="Natvig D.O."/>
            <person name="Lalanne C."/>
            <person name="Gautier V."/>
            <person name="Ament-Velasquez S.L."/>
            <person name="Kruys A."/>
            <person name="Hutchinson M.I."/>
            <person name="Powell A.J."/>
            <person name="Barry K."/>
            <person name="Miller A.N."/>
            <person name="Grigoriev I.V."/>
            <person name="Debuchy R."/>
            <person name="Gladieux P."/>
            <person name="Hiltunen Thoren M."/>
            <person name="Johannesson H."/>
        </authorList>
    </citation>
    <scope>NUCLEOTIDE SEQUENCE</scope>
    <source>
        <strain evidence="2">CBS 232.78</strain>
    </source>
</reference>
<dbReference type="Pfam" id="PF06985">
    <property type="entry name" value="HET"/>
    <property type="match status" value="1"/>
</dbReference>
<dbReference type="PANTHER" id="PTHR33112">
    <property type="entry name" value="DOMAIN PROTEIN, PUTATIVE-RELATED"/>
    <property type="match status" value="1"/>
</dbReference>
<dbReference type="Proteomes" id="UP001285441">
    <property type="component" value="Unassembled WGS sequence"/>
</dbReference>
<proteinExistence type="predicted"/>
<evidence type="ECO:0000259" key="1">
    <source>
        <dbReference type="Pfam" id="PF06985"/>
    </source>
</evidence>
<keyword evidence="3" id="KW-1185">Reference proteome</keyword>
<organism evidence="2 3">
    <name type="scientific">Podospora didyma</name>
    <dbReference type="NCBI Taxonomy" id="330526"/>
    <lineage>
        <taxon>Eukaryota</taxon>
        <taxon>Fungi</taxon>
        <taxon>Dikarya</taxon>
        <taxon>Ascomycota</taxon>
        <taxon>Pezizomycotina</taxon>
        <taxon>Sordariomycetes</taxon>
        <taxon>Sordariomycetidae</taxon>
        <taxon>Sordariales</taxon>
        <taxon>Podosporaceae</taxon>
        <taxon>Podospora</taxon>
    </lineage>
</organism>
<evidence type="ECO:0000313" key="2">
    <source>
        <dbReference type="EMBL" id="KAK3374788.1"/>
    </source>
</evidence>
<gene>
    <name evidence="2" type="ORF">B0H63DRAFT_502898</name>
</gene>
<dbReference type="EMBL" id="JAULSW010000007">
    <property type="protein sequence ID" value="KAK3374788.1"/>
    <property type="molecule type" value="Genomic_DNA"/>
</dbReference>